<dbReference type="Proteomes" id="UP000749559">
    <property type="component" value="Unassembled WGS sequence"/>
</dbReference>
<reference evidence="4" key="1">
    <citation type="submission" date="2022-03" db="EMBL/GenBank/DDBJ databases">
        <authorList>
            <person name="Martin C."/>
        </authorList>
    </citation>
    <scope>NUCLEOTIDE SEQUENCE</scope>
</reference>
<dbReference type="EMBL" id="CAIIXF020000011">
    <property type="protein sequence ID" value="CAH1799635.1"/>
    <property type="molecule type" value="Genomic_DNA"/>
</dbReference>
<name>A0A8S4Q0A8_OWEFU</name>
<proteinExistence type="predicted"/>
<evidence type="ECO:0000256" key="2">
    <source>
        <dbReference type="ARBA" id="ARBA00023315"/>
    </source>
</evidence>
<dbReference type="InterPro" id="IPR016181">
    <property type="entry name" value="Acyl_CoA_acyltransferase"/>
</dbReference>
<gene>
    <name evidence="4" type="ORF">OFUS_LOCUS23619</name>
</gene>
<dbReference type="Gene3D" id="3.40.630.30">
    <property type="match status" value="1"/>
</dbReference>
<comment type="caution">
    <text evidence="4">The sequence shown here is derived from an EMBL/GenBank/DDBJ whole genome shotgun (WGS) entry which is preliminary data.</text>
</comment>
<protein>
    <recommendedName>
        <fullName evidence="3">N-acetyltransferase domain-containing protein</fullName>
    </recommendedName>
</protein>
<dbReference type="PANTHER" id="PTHR43420:SF47">
    <property type="entry name" value="N-ACETYLTRANSFERASE DOMAIN-CONTAINING PROTEIN"/>
    <property type="match status" value="1"/>
</dbReference>
<keyword evidence="5" id="KW-1185">Reference proteome</keyword>
<evidence type="ECO:0000313" key="5">
    <source>
        <dbReference type="Proteomes" id="UP000749559"/>
    </source>
</evidence>
<dbReference type="InterPro" id="IPR000182">
    <property type="entry name" value="GNAT_dom"/>
</dbReference>
<dbReference type="GO" id="GO:0016747">
    <property type="term" value="F:acyltransferase activity, transferring groups other than amino-acyl groups"/>
    <property type="evidence" value="ECO:0007669"/>
    <property type="project" value="InterPro"/>
</dbReference>
<dbReference type="SUPFAM" id="SSF55729">
    <property type="entry name" value="Acyl-CoA N-acyltransferases (Nat)"/>
    <property type="match status" value="1"/>
</dbReference>
<feature type="domain" description="N-acetyltransferase" evidence="3">
    <location>
        <begin position="68"/>
        <end position="265"/>
    </location>
</feature>
<evidence type="ECO:0000259" key="3">
    <source>
        <dbReference type="PROSITE" id="PS51186"/>
    </source>
</evidence>
<dbReference type="AlphaFoldDB" id="A0A8S4Q0A8"/>
<accession>A0A8S4Q0A8</accession>
<dbReference type="PROSITE" id="PS51186">
    <property type="entry name" value="GNAT"/>
    <property type="match status" value="1"/>
</dbReference>
<feature type="non-terminal residue" evidence="4">
    <location>
        <position position="1"/>
    </location>
</feature>
<dbReference type="PANTHER" id="PTHR43420">
    <property type="entry name" value="ACETYLTRANSFERASE"/>
    <property type="match status" value="1"/>
</dbReference>
<dbReference type="Pfam" id="PF00583">
    <property type="entry name" value="Acetyltransf_1"/>
    <property type="match status" value="1"/>
</dbReference>
<dbReference type="InterPro" id="IPR050680">
    <property type="entry name" value="YpeA/RimI_acetyltransf"/>
</dbReference>
<evidence type="ECO:0000256" key="1">
    <source>
        <dbReference type="ARBA" id="ARBA00022679"/>
    </source>
</evidence>
<organism evidence="4 5">
    <name type="scientific">Owenia fusiformis</name>
    <name type="common">Polychaete worm</name>
    <dbReference type="NCBI Taxonomy" id="6347"/>
    <lineage>
        <taxon>Eukaryota</taxon>
        <taxon>Metazoa</taxon>
        <taxon>Spiralia</taxon>
        <taxon>Lophotrochozoa</taxon>
        <taxon>Annelida</taxon>
        <taxon>Polychaeta</taxon>
        <taxon>Sedentaria</taxon>
        <taxon>Canalipalpata</taxon>
        <taxon>Sabellida</taxon>
        <taxon>Oweniida</taxon>
        <taxon>Oweniidae</taxon>
        <taxon>Owenia</taxon>
    </lineage>
</organism>
<sequence>VCEHSGQPQGTMANLDSSNAIVTQPLGHNEQGGRISNTPGDIIVGTPNDSPEHECTTGTTLSNVVSDVVVRAIEEGDAEFVGRLEMESFRSKYEWAVGKNRVEELATIRQNRYREICDKNCRVFIAEYKNNRAGMLIIKFHGYKAQGSSTCYFRERLGCSGACGYTMLLMCMESTDIDPADCYIDCICVDKEHRGKGIGNILMDRAEHEAKAMGCSKMTLYVAQNNRAVSLYQRQGYHIFEDADGCCCAWCAFGIRKWYGMSKMI</sequence>
<dbReference type="CDD" id="cd04301">
    <property type="entry name" value="NAT_SF"/>
    <property type="match status" value="1"/>
</dbReference>
<evidence type="ECO:0000313" key="4">
    <source>
        <dbReference type="EMBL" id="CAH1799635.1"/>
    </source>
</evidence>
<keyword evidence="1" id="KW-0808">Transferase</keyword>
<keyword evidence="2" id="KW-0012">Acyltransferase</keyword>
<dbReference type="OrthoDB" id="6283299at2759"/>